<comment type="domain">
    <text evidence="1">Has a modular structure: an endo-beta-1,4-glucanase catalytic module at the N-terminus, a linker rich in serines and threonines, and a C-terminal carbohydrate-binding module (CBM).</text>
</comment>
<keyword evidence="1" id="KW-1015">Disulfide bond</keyword>
<dbReference type="Gene3D" id="2.70.50.70">
    <property type="match status" value="1"/>
</dbReference>
<dbReference type="Proteomes" id="UP000001194">
    <property type="component" value="Unassembled WGS sequence"/>
</dbReference>
<evidence type="ECO:0000313" key="4">
    <source>
        <dbReference type="Proteomes" id="UP000001194"/>
    </source>
</evidence>
<comment type="catalytic activity">
    <reaction evidence="1">
        <text>[(1-&gt;4)-beta-D-glucosyl]n+m + reduced acceptor + O2 = 4-dehydro-beta-D-glucosyl-[(1-&gt;4)-beta-D-glucosyl]n-1 + [(1-&gt;4)-beta-D-glucosyl]m + acceptor + H2O.</text>
        <dbReference type="EC" id="1.14.99.56"/>
    </reaction>
</comment>
<evidence type="ECO:0000256" key="1">
    <source>
        <dbReference type="RuleBase" id="RU368122"/>
    </source>
</evidence>
<protein>
    <recommendedName>
        <fullName evidence="1">AA9 family lytic polysaccharide monooxygenase</fullName>
        <ecNumber evidence="1">1.14.99.56</ecNumber>
    </recommendedName>
    <alternativeName>
        <fullName evidence="1">Endo-beta-1,4-glucanase</fullName>
    </alternativeName>
    <alternativeName>
        <fullName evidence="1">Glycosyl hydrolase 61 family protein</fullName>
    </alternativeName>
</protein>
<dbReference type="HOGENOM" id="CLU_2923020_0_0_1"/>
<dbReference type="EMBL" id="DS547104">
    <property type="protein sequence ID" value="EDR07567.1"/>
    <property type="molecule type" value="Genomic_DNA"/>
</dbReference>
<evidence type="ECO:0000259" key="2">
    <source>
        <dbReference type="Pfam" id="PF03443"/>
    </source>
</evidence>
<proteinExistence type="predicted"/>
<keyword evidence="1" id="KW-0136">Cellulose degradation</keyword>
<dbReference type="InterPro" id="IPR005103">
    <property type="entry name" value="AA9_LPMO"/>
</dbReference>
<feature type="domain" description="Auxiliary Activity family 9 catalytic" evidence="2">
    <location>
        <begin position="1"/>
        <end position="53"/>
    </location>
</feature>
<keyword evidence="4" id="KW-1185">Reference proteome</keyword>
<keyword evidence="1" id="KW-0624">Polysaccharide degradation</keyword>
<dbReference type="GO" id="GO:0030245">
    <property type="term" value="P:cellulose catabolic process"/>
    <property type="evidence" value="ECO:0007669"/>
    <property type="project" value="UniProtKB-UniRule"/>
</dbReference>
<reference evidence="3 4" key="1">
    <citation type="journal article" date="2008" name="Nature">
        <title>The genome of Laccaria bicolor provides insights into mycorrhizal symbiosis.</title>
        <authorList>
            <person name="Martin F."/>
            <person name="Aerts A."/>
            <person name="Ahren D."/>
            <person name="Brun A."/>
            <person name="Danchin E.G.J."/>
            <person name="Duchaussoy F."/>
            <person name="Gibon J."/>
            <person name="Kohler A."/>
            <person name="Lindquist E."/>
            <person name="Pereda V."/>
            <person name="Salamov A."/>
            <person name="Shapiro H.J."/>
            <person name="Wuyts J."/>
            <person name="Blaudez D."/>
            <person name="Buee M."/>
            <person name="Brokstein P."/>
            <person name="Canbaeck B."/>
            <person name="Cohen D."/>
            <person name="Courty P.E."/>
            <person name="Coutinho P.M."/>
            <person name="Delaruelle C."/>
            <person name="Detter J.C."/>
            <person name="Deveau A."/>
            <person name="DiFazio S."/>
            <person name="Duplessis S."/>
            <person name="Fraissinet-Tachet L."/>
            <person name="Lucic E."/>
            <person name="Frey-Klett P."/>
            <person name="Fourrey C."/>
            <person name="Feussner I."/>
            <person name="Gay G."/>
            <person name="Grimwood J."/>
            <person name="Hoegger P.J."/>
            <person name="Jain P."/>
            <person name="Kilaru S."/>
            <person name="Labbe J."/>
            <person name="Lin Y.C."/>
            <person name="Legue V."/>
            <person name="Le Tacon F."/>
            <person name="Marmeisse R."/>
            <person name="Melayah D."/>
            <person name="Montanini B."/>
            <person name="Muratet M."/>
            <person name="Nehls U."/>
            <person name="Niculita-Hirzel H."/>
            <person name="Oudot-Le Secq M.P."/>
            <person name="Peter M."/>
            <person name="Quesneville H."/>
            <person name="Rajashekar B."/>
            <person name="Reich M."/>
            <person name="Rouhier N."/>
            <person name="Schmutz J."/>
            <person name="Yin T."/>
            <person name="Chalot M."/>
            <person name="Henrissat B."/>
            <person name="Kuees U."/>
            <person name="Lucas S."/>
            <person name="Van de Peer Y."/>
            <person name="Podila G.K."/>
            <person name="Polle A."/>
            <person name="Pukkila P.J."/>
            <person name="Richardson P.M."/>
            <person name="Rouze P."/>
            <person name="Sanders I.R."/>
            <person name="Stajich J.E."/>
            <person name="Tunlid A."/>
            <person name="Tuskan G."/>
            <person name="Grigoriev I.V."/>
        </authorList>
    </citation>
    <scope>NUCLEOTIDE SEQUENCE [LARGE SCALE GENOMIC DNA]</scope>
    <source>
        <strain evidence="4">S238N-H82 / ATCC MYA-4686</strain>
    </source>
</reference>
<keyword evidence="1" id="KW-0964">Secreted</keyword>
<dbReference type="KEGG" id="lbc:LACBIDRAFT_298625"/>
<name>B0DD90_LACBS</name>
<gene>
    <name evidence="3" type="ORF">LACBIDRAFT_298625</name>
</gene>
<organism evidence="4">
    <name type="scientific">Laccaria bicolor (strain S238N-H82 / ATCC MYA-4686)</name>
    <name type="common">Bicoloured deceiver</name>
    <name type="synonym">Laccaria laccata var. bicolor</name>
    <dbReference type="NCBI Taxonomy" id="486041"/>
    <lineage>
        <taxon>Eukaryota</taxon>
        <taxon>Fungi</taxon>
        <taxon>Dikarya</taxon>
        <taxon>Basidiomycota</taxon>
        <taxon>Agaricomycotina</taxon>
        <taxon>Agaricomycetes</taxon>
        <taxon>Agaricomycetidae</taxon>
        <taxon>Agaricales</taxon>
        <taxon>Agaricineae</taxon>
        <taxon>Hydnangiaceae</taxon>
        <taxon>Laccaria</taxon>
    </lineage>
</organism>
<dbReference type="GO" id="GO:0005576">
    <property type="term" value="C:extracellular region"/>
    <property type="evidence" value="ECO:0007669"/>
    <property type="project" value="UniProtKB-SubCell"/>
</dbReference>
<dbReference type="Pfam" id="PF03443">
    <property type="entry name" value="AA9"/>
    <property type="match status" value="1"/>
</dbReference>
<accession>B0DD90</accession>
<comment type="function">
    <text evidence="1">Lytic polysaccharide monooxygenase (LMPO) that depolymerizes crystalline and amorphous polysaccharides via the oxidation of scissile alpha- or beta-(1-4)-glycosidic bonds, yielding C1 and/or C4 oxidation products. Catalysis by LPMOs requires the reduction of the active-site copper from Cu(II) to Cu(I) by a reducing agent and H(2)O(2) or O(2) as a cosubstrate.</text>
</comment>
<dbReference type="STRING" id="486041.B0DD90"/>
<comment type="subcellular location">
    <subcellularLocation>
        <location evidence="1">Secreted</location>
    </subcellularLocation>
</comment>
<dbReference type="InParanoid" id="B0DD90"/>
<sequence>MALHLTTSLGGAVFYPTCLRLTVGALGTGVPDPLGLVSLPGTYSDNDSGIFYSQMFDASAP</sequence>
<dbReference type="OrthoDB" id="4849160at2759"/>
<dbReference type="EC" id="1.14.99.56" evidence="1"/>
<evidence type="ECO:0000313" key="3">
    <source>
        <dbReference type="EMBL" id="EDR07567.1"/>
    </source>
</evidence>
<dbReference type="AlphaFoldDB" id="B0DD90"/>
<dbReference type="GO" id="GO:0008810">
    <property type="term" value="F:cellulase activity"/>
    <property type="evidence" value="ECO:0007669"/>
    <property type="project" value="UniProtKB-UniRule"/>
</dbReference>
<dbReference type="GeneID" id="6077549"/>
<dbReference type="RefSeq" id="XP_001881959.1">
    <property type="nucleotide sequence ID" value="XM_001881924.1"/>
</dbReference>
<keyword evidence="1" id="KW-0119">Carbohydrate metabolism</keyword>
<dbReference type="GO" id="GO:0030248">
    <property type="term" value="F:cellulose binding"/>
    <property type="evidence" value="ECO:0007669"/>
    <property type="project" value="UniProtKB-UniRule"/>
</dbReference>